<dbReference type="Gene3D" id="2.170.270.10">
    <property type="entry name" value="SET domain"/>
    <property type="match status" value="1"/>
</dbReference>
<dbReference type="SUPFAM" id="SSF82199">
    <property type="entry name" value="SET domain"/>
    <property type="match status" value="1"/>
</dbReference>
<dbReference type="InterPro" id="IPR046341">
    <property type="entry name" value="SET_dom_sf"/>
</dbReference>
<dbReference type="OrthoDB" id="265717at2759"/>
<dbReference type="STRING" id="1157616.A0A1Z5T2Q4"/>
<name>A0A1Z5T2Q4_HORWE</name>
<gene>
    <name evidence="2" type="ORF">BTJ68_09286</name>
</gene>
<evidence type="ECO:0000313" key="3">
    <source>
        <dbReference type="Proteomes" id="UP000194280"/>
    </source>
</evidence>
<dbReference type="InterPro" id="IPR053185">
    <property type="entry name" value="SET_domain_protein"/>
</dbReference>
<comment type="caution">
    <text evidence="2">The sequence shown here is derived from an EMBL/GenBank/DDBJ whole genome shotgun (WGS) entry which is preliminary data.</text>
</comment>
<protein>
    <submittedName>
        <fullName evidence="2">Uncharacterized protein</fullName>
    </submittedName>
</protein>
<dbReference type="VEuPathDB" id="FungiDB:BTJ68_09286"/>
<accession>A0A1Z5T2Q4</accession>
<evidence type="ECO:0000256" key="1">
    <source>
        <dbReference type="SAM" id="MobiDB-lite"/>
    </source>
</evidence>
<dbReference type="EMBL" id="MUNK01000144">
    <property type="protein sequence ID" value="OTA30114.1"/>
    <property type="molecule type" value="Genomic_DNA"/>
</dbReference>
<dbReference type="InParanoid" id="A0A1Z5T2Q4"/>
<reference evidence="2 3" key="1">
    <citation type="submission" date="2017-01" db="EMBL/GenBank/DDBJ databases">
        <title>The recent genome duplication of the halophilic yeast Hortaea werneckii: insights from long-read sequencing.</title>
        <authorList>
            <person name="Sinha S."/>
            <person name="Flibotte S."/>
            <person name="Neira M."/>
            <person name="Lenassi M."/>
            <person name="Gostincar C."/>
            <person name="Stajich J.E."/>
            <person name="Nislow C.E."/>
        </authorList>
    </citation>
    <scope>NUCLEOTIDE SEQUENCE [LARGE SCALE GENOMIC DNA]</scope>
    <source>
        <strain evidence="2 3">EXF-2000</strain>
    </source>
</reference>
<organism evidence="2 3">
    <name type="scientific">Hortaea werneckii EXF-2000</name>
    <dbReference type="NCBI Taxonomy" id="1157616"/>
    <lineage>
        <taxon>Eukaryota</taxon>
        <taxon>Fungi</taxon>
        <taxon>Dikarya</taxon>
        <taxon>Ascomycota</taxon>
        <taxon>Pezizomycotina</taxon>
        <taxon>Dothideomycetes</taxon>
        <taxon>Dothideomycetidae</taxon>
        <taxon>Mycosphaerellales</taxon>
        <taxon>Teratosphaeriaceae</taxon>
        <taxon>Hortaea</taxon>
    </lineage>
</organism>
<dbReference type="PANTHER" id="PTHR47332:SF4">
    <property type="entry name" value="SET DOMAIN-CONTAINING PROTEIN 5"/>
    <property type="match status" value="1"/>
</dbReference>
<evidence type="ECO:0000313" key="2">
    <source>
        <dbReference type="EMBL" id="OTA30114.1"/>
    </source>
</evidence>
<dbReference type="AlphaFoldDB" id="A0A1Z5T2Q4"/>
<dbReference type="PANTHER" id="PTHR47332">
    <property type="entry name" value="SET DOMAIN-CONTAINING PROTEIN 5"/>
    <property type="match status" value="1"/>
</dbReference>
<proteinExistence type="predicted"/>
<dbReference type="Proteomes" id="UP000194280">
    <property type="component" value="Unassembled WGS sequence"/>
</dbReference>
<feature type="region of interest" description="Disordered" evidence="1">
    <location>
        <begin position="88"/>
        <end position="110"/>
    </location>
</feature>
<dbReference type="CDD" id="cd20071">
    <property type="entry name" value="SET_SMYD"/>
    <property type="match status" value="1"/>
</dbReference>
<keyword evidence="3" id="KW-1185">Reference proteome</keyword>
<sequence length="392" mass="44226">MVKRCQKYKNLTYGGWALQSTVEISEGALIHDEKPLLELPKVPIDFYPSDLIRIGAGTSVSVRNSEESIRAFLDRQPPTAIKALTKLYGGPDEESPGSPRSVASTGSDGKDRSFTRKLMTTISLNAFSHVEHQDDAYYSRARIFPLFARANHSCRPYAVVQWNPLTSKAELRALIDIADGTDIFVDYLGGIDETLQAGSERRKILRENYGFTCTCIACGPYNGNLPRPETHNRNRNAADDAIRIRAHNLFKDNRMDLSPRTQFLPKELTANLEDRRIAQLGLVDQYIRYLKDPQIRNSKLLDAYQARARYHELGYYLANRRVSLKKPPKGLAPQDPCEYAELAIQELDKATSIELGEQHALLSSMKPMYTSVLDQAIRLDIQLLPKNTNLGR</sequence>